<proteinExistence type="predicted"/>
<gene>
    <name evidence="1" type="primary">Acey_s0177.g623</name>
    <name evidence="1" type="ORF">Y032_0177g623</name>
</gene>
<evidence type="ECO:0000313" key="2">
    <source>
        <dbReference type="Proteomes" id="UP000024635"/>
    </source>
</evidence>
<organism evidence="1 2">
    <name type="scientific">Ancylostoma ceylanicum</name>
    <dbReference type="NCBI Taxonomy" id="53326"/>
    <lineage>
        <taxon>Eukaryota</taxon>
        <taxon>Metazoa</taxon>
        <taxon>Ecdysozoa</taxon>
        <taxon>Nematoda</taxon>
        <taxon>Chromadorea</taxon>
        <taxon>Rhabditida</taxon>
        <taxon>Rhabditina</taxon>
        <taxon>Rhabditomorpha</taxon>
        <taxon>Strongyloidea</taxon>
        <taxon>Ancylostomatidae</taxon>
        <taxon>Ancylostomatinae</taxon>
        <taxon>Ancylostoma</taxon>
    </lineage>
</organism>
<accession>A0A016SUI0</accession>
<keyword evidence="2" id="KW-1185">Reference proteome</keyword>
<dbReference type="EMBL" id="JARK01001513">
    <property type="protein sequence ID" value="EYB93989.1"/>
    <property type="molecule type" value="Genomic_DNA"/>
</dbReference>
<protein>
    <submittedName>
        <fullName evidence="1">Uncharacterized protein</fullName>
    </submittedName>
</protein>
<comment type="caution">
    <text evidence="1">The sequence shown here is derived from an EMBL/GenBank/DDBJ whole genome shotgun (WGS) entry which is preliminary data.</text>
</comment>
<reference evidence="2" key="1">
    <citation type="journal article" date="2015" name="Nat. Genet.">
        <title>The genome and transcriptome of the zoonotic hookworm Ancylostoma ceylanicum identify infection-specific gene families.</title>
        <authorList>
            <person name="Schwarz E.M."/>
            <person name="Hu Y."/>
            <person name="Antoshechkin I."/>
            <person name="Miller M.M."/>
            <person name="Sternberg P.W."/>
            <person name="Aroian R.V."/>
        </authorList>
    </citation>
    <scope>NUCLEOTIDE SEQUENCE</scope>
    <source>
        <strain evidence="2">HY135</strain>
    </source>
</reference>
<dbReference type="AlphaFoldDB" id="A0A016SUI0"/>
<sequence>MLPLRKEDSDPIGGRPPRVFSSRWHTLERKFVARSTSAAERIADFNASAMKKVDTRMLSLPLKIRPPGAMKIARQKKNGKDPEHIISELMLMIINSNNINLM</sequence>
<dbReference type="Proteomes" id="UP000024635">
    <property type="component" value="Unassembled WGS sequence"/>
</dbReference>
<evidence type="ECO:0000313" key="1">
    <source>
        <dbReference type="EMBL" id="EYB93989.1"/>
    </source>
</evidence>
<name>A0A016SUI0_9BILA</name>